<dbReference type="AlphaFoldDB" id="A0A6N8JPG0"/>
<reference evidence="2 3" key="1">
    <citation type="submission" date="2019-12" db="EMBL/GenBank/DDBJ databases">
        <title>Microbes associate with the intestines of laboratory mice.</title>
        <authorList>
            <person name="Navarre W."/>
            <person name="Wong E."/>
        </authorList>
    </citation>
    <scope>NUCLEOTIDE SEQUENCE [LARGE SCALE GENOMIC DNA]</scope>
    <source>
        <strain evidence="2 3">NM66_B29</strain>
    </source>
</reference>
<evidence type="ECO:0000256" key="1">
    <source>
        <dbReference type="ARBA" id="ARBA00008324"/>
    </source>
</evidence>
<dbReference type="OrthoDB" id="9798208at2"/>
<dbReference type="SUPFAM" id="SSF54637">
    <property type="entry name" value="Thioesterase/thiol ester dehydrase-isomerase"/>
    <property type="match status" value="1"/>
</dbReference>
<gene>
    <name evidence="2" type="ORF">GKZ27_04240</name>
</gene>
<proteinExistence type="inferred from homology"/>
<evidence type="ECO:0000313" key="3">
    <source>
        <dbReference type="Proteomes" id="UP000463388"/>
    </source>
</evidence>
<dbReference type="GO" id="GO:0005829">
    <property type="term" value="C:cytosol"/>
    <property type="evidence" value="ECO:0007669"/>
    <property type="project" value="TreeGrafter"/>
</dbReference>
<dbReference type="Proteomes" id="UP000463388">
    <property type="component" value="Unassembled WGS sequence"/>
</dbReference>
<organism evidence="2 3">
    <name type="scientific">Adlercreutzia mucosicola</name>
    <dbReference type="NCBI Taxonomy" id="580026"/>
    <lineage>
        <taxon>Bacteria</taxon>
        <taxon>Bacillati</taxon>
        <taxon>Actinomycetota</taxon>
        <taxon>Coriobacteriia</taxon>
        <taxon>Eggerthellales</taxon>
        <taxon>Eggerthellaceae</taxon>
        <taxon>Adlercreutzia</taxon>
    </lineage>
</organism>
<sequence>MAAEIAEKRESVGLNHTLGVQFTKVTPEHLEAIMPITPAVHQPFGFLHGGATIALLESVASAGGEVACDVETEQPFGVEVNIRHKKSGKAGNLRGVATLAERVPSSRVGYKLIWDVAAYDDEGDVISDGTIVVKVVPKTYLAQKAAEREAARAGAAAF</sequence>
<dbReference type="Pfam" id="PF14539">
    <property type="entry name" value="DUF4442"/>
    <property type="match status" value="1"/>
</dbReference>
<comment type="similarity">
    <text evidence="1">Belongs to the thioesterase PaaI family.</text>
</comment>
<dbReference type="NCBIfam" id="TIGR00369">
    <property type="entry name" value="unchar_dom_1"/>
    <property type="match status" value="1"/>
</dbReference>
<name>A0A6N8JPG0_9ACTN</name>
<dbReference type="Gene3D" id="3.10.129.10">
    <property type="entry name" value="Hotdog Thioesterase"/>
    <property type="match status" value="1"/>
</dbReference>
<dbReference type="PANTHER" id="PTHR43240:SF5">
    <property type="entry name" value="1,4-DIHYDROXY-2-NAPHTHOYL-COA THIOESTERASE 1"/>
    <property type="match status" value="1"/>
</dbReference>
<accession>A0A6N8JPG0</accession>
<dbReference type="CDD" id="cd03443">
    <property type="entry name" value="PaaI_thioesterase"/>
    <property type="match status" value="1"/>
</dbReference>
<dbReference type="InterPro" id="IPR029069">
    <property type="entry name" value="HotDog_dom_sf"/>
</dbReference>
<evidence type="ECO:0000313" key="2">
    <source>
        <dbReference type="EMBL" id="MVX60670.1"/>
    </source>
</evidence>
<dbReference type="InterPro" id="IPR027961">
    <property type="entry name" value="DUF4442"/>
</dbReference>
<comment type="caution">
    <text evidence="2">The sequence shown here is derived from an EMBL/GenBank/DDBJ whole genome shotgun (WGS) entry which is preliminary data.</text>
</comment>
<dbReference type="EMBL" id="WSRR01000006">
    <property type="protein sequence ID" value="MVX60670.1"/>
    <property type="molecule type" value="Genomic_DNA"/>
</dbReference>
<dbReference type="InterPro" id="IPR003736">
    <property type="entry name" value="PAAI_dom"/>
</dbReference>
<dbReference type="GO" id="GO:0061522">
    <property type="term" value="F:1,4-dihydroxy-2-naphthoyl-CoA thioesterase activity"/>
    <property type="evidence" value="ECO:0007669"/>
    <property type="project" value="TreeGrafter"/>
</dbReference>
<protein>
    <submittedName>
        <fullName evidence="2">Hotdog fold thioesterase</fullName>
    </submittedName>
</protein>
<keyword evidence="3" id="KW-1185">Reference proteome</keyword>
<dbReference type="PANTHER" id="PTHR43240">
    <property type="entry name" value="1,4-DIHYDROXY-2-NAPHTHOYL-COA THIOESTERASE 1"/>
    <property type="match status" value="1"/>
</dbReference>